<dbReference type="SUPFAM" id="SSF50978">
    <property type="entry name" value="WD40 repeat-like"/>
    <property type="match status" value="1"/>
</dbReference>
<dbReference type="InterPro" id="IPR042859">
    <property type="entry name" value="NOL11"/>
</dbReference>
<name>A0A177WC81_BATDL</name>
<dbReference type="PANTHER" id="PTHR15633">
    <property type="entry name" value="NUCLEOLAR PROTEIN 11"/>
    <property type="match status" value="1"/>
</dbReference>
<reference evidence="1 2" key="1">
    <citation type="submission" date="2006-10" db="EMBL/GenBank/DDBJ databases">
        <title>The Genome Sequence of Batrachochytrium dendrobatidis JEL423.</title>
        <authorList>
            <consortium name="The Broad Institute Genome Sequencing Platform"/>
            <person name="Birren B."/>
            <person name="Lander E."/>
            <person name="Galagan J."/>
            <person name="Cuomo C."/>
            <person name="Devon K."/>
            <person name="Jaffe D."/>
            <person name="Butler J."/>
            <person name="Alvarez P."/>
            <person name="Gnerre S."/>
            <person name="Grabherr M."/>
            <person name="Kleber M."/>
            <person name="Mauceli E."/>
            <person name="Brockman W."/>
            <person name="Young S."/>
            <person name="LaButti K."/>
            <person name="Sykes S."/>
            <person name="DeCaprio D."/>
            <person name="Crawford M."/>
            <person name="Koehrsen M."/>
            <person name="Engels R."/>
            <person name="Montgomery P."/>
            <person name="Pearson M."/>
            <person name="Howarth C."/>
            <person name="Larson L."/>
            <person name="White J."/>
            <person name="O'Leary S."/>
            <person name="Kodira C."/>
            <person name="Zeng Q."/>
            <person name="Yandava C."/>
            <person name="Alvarado L."/>
            <person name="Longcore J."/>
            <person name="James T."/>
        </authorList>
    </citation>
    <scope>NUCLEOTIDE SEQUENCE [LARGE SCALE GENOMIC DNA]</scope>
    <source>
        <strain evidence="1 2">JEL423</strain>
    </source>
</reference>
<dbReference type="GO" id="GO:0003723">
    <property type="term" value="F:RNA binding"/>
    <property type="evidence" value="ECO:0007669"/>
    <property type="project" value="TreeGrafter"/>
</dbReference>
<dbReference type="Proteomes" id="UP000077115">
    <property type="component" value="Unassembled WGS sequence"/>
</dbReference>
<accession>A0A177WC81</accession>
<evidence type="ECO:0000313" key="1">
    <source>
        <dbReference type="EMBL" id="OAJ37335.1"/>
    </source>
</evidence>
<sequence length="756" mass="82714">MVTLETLLQNPSSLYSQPVASTASLAGTHAVTTFGSFVTTTTPSAILVHNVLNQRCIASIPALSGSLFTSPAEFVMETNQSKQHSETVDDTPVVGQLVAASEATVQIWKIDSTFTAFGEPKFTKKLSAKIQGFSVIKATMGLPKEIVVVLVSGQINVLSMELDRVLSTWTPPPPKTSLTLSETVYSASVVPDHELGHVSILQVTKHTVSKDAQPTYTCRVLILSELKGKHTVTLTTEFILDLPTVKNTEFAFNASSALLAVVASPGSVFIFELERQSKHSKLSLDLSAYMDQPKKSSKDAIRKFDVAVLSENHVAVLSQKKNVDILSIWETKYGSLQAELRLNDVDAETVSRGTRILALALCETSSVGKAMIALESHSNSSTVFTTASIVPYYCAPVTLLSAIGKRQSTHTFKNHDHTQLAVPLATIVSSLPPATFTGIGSNTKKIADVKLKNWVDQIKLKEAGSVEFLSKLADEKQTPTASVFNDVFAQWVSTTNGSSTLDSSDKPLLLPAGGLSHATVHTIARRCFEDPSKFWPRTVIESIIVSGALTSQSVGGEGLIPVLVAKADYELIDHALRHVCDIKEHEYVHLLRHVCAVDPATSVQCRDAMDLFCEQRKSMKKRSKSDLDPKTPMQTNTEIKANGLSMELDCDTTDTTLSTETSVQTISKGQRYFFKGIFLATRNDLKMAQALRLLGIRELGVVITFLSHILCPEFSTELDASETDRFPLWWLWSVGSERDQKAYDEWLMVCLIFRVV</sequence>
<dbReference type="InterPro" id="IPR036322">
    <property type="entry name" value="WD40_repeat_dom_sf"/>
</dbReference>
<organism evidence="1 2">
    <name type="scientific">Batrachochytrium dendrobatidis (strain JEL423)</name>
    <dbReference type="NCBI Taxonomy" id="403673"/>
    <lineage>
        <taxon>Eukaryota</taxon>
        <taxon>Fungi</taxon>
        <taxon>Fungi incertae sedis</taxon>
        <taxon>Chytridiomycota</taxon>
        <taxon>Chytridiomycota incertae sedis</taxon>
        <taxon>Chytridiomycetes</taxon>
        <taxon>Rhizophydiales</taxon>
        <taxon>Rhizophydiales incertae sedis</taxon>
        <taxon>Batrachochytrium</taxon>
    </lineage>
</organism>
<reference evidence="1 2" key="2">
    <citation type="submission" date="2016-05" db="EMBL/GenBank/DDBJ databases">
        <title>Lineage-specific infection strategies underlie the spectrum of fungal disease in amphibians.</title>
        <authorList>
            <person name="Cuomo C.A."/>
            <person name="Farrer R.A."/>
            <person name="James T."/>
            <person name="Longcore J."/>
            <person name="Birren B."/>
        </authorList>
    </citation>
    <scope>NUCLEOTIDE SEQUENCE [LARGE SCALE GENOMIC DNA]</scope>
    <source>
        <strain evidence="1 2">JEL423</strain>
    </source>
</reference>
<proteinExistence type="predicted"/>
<dbReference type="AlphaFoldDB" id="A0A177WC81"/>
<dbReference type="GO" id="GO:0005730">
    <property type="term" value="C:nucleolus"/>
    <property type="evidence" value="ECO:0007669"/>
    <property type="project" value="TreeGrafter"/>
</dbReference>
<dbReference type="GO" id="GO:0030490">
    <property type="term" value="P:maturation of SSU-rRNA"/>
    <property type="evidence" value="ECO:0007669"/>
    <property type="project" value="InterPro"/>
</dbReference>
<protein>
    <submittedName>
        <fullName evidence="1">Uncharacterized protein</fullName>
    </submittedName>
</protein>
<dbReference type="EMBL" id="DS022300">
    <property type="protein sequence ID" value="OAJ37335.1"/>
    <property type="molecule type" value="Genomic_DNA"/>
</dbReference>
<evidence type="ECO:0000313" key="2">
    <source>
        <dbReference type="Proteomes" id="UP000077115"/>
    </source>
</evidence>
<dbReference type="VEuPathDB" id="FungiDB:BDEG_21368"/>
<gene>
    <name evidence="1" type="ORF">BDEG_21368</name>
</gene>
<dbReference type="PANTHER" id="PTHR15633:SF2">
    <property type="entry name" value="NUCLEOLAR PROTEIN 11"/>
    <property type="match status" value="1"/>
</dbReference>